<evidence type="ECO:0000256" key="4">
    <source>
        <dbReference type="ARBA" id="ARBA00023239"/>
    </source>
</evidence>
<keyword evidence="9" id="KW-1185">Reference proteome</keyword>
<dbReference type="Pfam" id="PF16889">
    <property type="entry name" value="Hepar_II_III_N"/>
    <property type="match status" value="1"/>
</dbReference>
<accession>A0A084JPV9</accession>
<evidence type="ECO:0000256" key="5">
    <source>
        <dbReference type="SAM" id="MobiDB-lite"/>
    </source>
</evidence>
<evidence type="ECO:0000313" key="8">
    <source>
        <dbReference type="EMBL" id="KEZ90993.1"/>
    </source>
</evidence>
<evidence type="ECO:0000256" key="1">
    <source>
        <dbReference type="ARBA" id="ARBA00004418"/>
    </source>
</evidence>
<keyword evidence="3" id="KW-0574">Periplasm</keyword>
<name>A0A084JPV9_9FIRM</name>
<dbReference type="GO" id="GO:0016829">
    <property type="term" value="F:lyase activity"/>
    <property type="evidence" value="ECO:0007669"/>
    <property type="project" value="UniProtKB-KW"/>
</dbReference>
<dbReference type="InterPro" id="IPR031680">
    <property type="entry name" value="Hepar_II_III_N"/>
</dbReference>
<dbReference type="Gene3D" id="1.50.10.100">
    <property type="entry name" value="Chondroitin AC/alginate lyase"/>
    <property type="match status" value="1"/>
</dbReference>
<dbReference type="InterPro" id="IPR008929">
    <property type="entry name" value="Chondroitin_lyas"/>
</dbReference>
<evidence type="ECO:0000259" key="7">
    <source>
        <dbReference type="Pfam" id="PF16889"/>
    </source>
</evidence>
<dbReference type="EMBL" id="JPME01000008">
    <property type="protein sequence ID" value="KEZ90993.1"/>
    <property type="molecule type" value="Genomic_DNA"/>
</dbReference>
<feature type="compositionally biased region" description="Polar residues" evidence="5">
    <location>
        <begin position="1"/>
        <end position="10"/>
    </location>
</feature>
<sequence length="714" mass="81414">MTEINSNTAYSPKGIKHRRPIPDREAEITDQQLFEALDLELPGLSAVKSAWRQGDTSAAKKALVNYFETRSNVAYYYDYRRLPLQKMEPDELPYAYQSSLGLRGSLKEFCLQSGKSMMEHRYLLPGARKVEDLGPAFESMIHFNFLEDQGKRHRHSLNMFVRGQFLEALCVLYHEDGDRNVLASFTEIIHKFFETYPLVVEDPTPEASRFQFTEDRDAMSVGWLTMVLISLFYTRVPYEIDTDTAFELLKHIWFLGIQFQRFESDSYRPYNHHMWERGLVPFLLSILLPEIPDFRAYKERGAEIVCRHIKEDFNEDGGYNEHSIAYWSGAAVGEMLFRGIYLAKLNQEQLLDKEADRKMYATFSLLAMLTPPGPLYPALGDNGGPLVDPILGLGRSIMDHPMCTMLLDARVTGQETDPSVLPLDVCSQRAGFLCSKSSYGPKGNYLLMSAKTDCGCSGHNHMDMLSLFVTFRGEEFIGEPYSGKLYHSIRMGSPHRGYMYNMTSHNTVLAHEEPVLPDTMYANKWGVYRPDSPVTDYRTEPDGIYVRAHHDAYTYCRHTRRLLFHRTRGLIVRDEMERGSRQTAPHIQRWHLMPGTACHVLNDTSVLLEKNGVSILCIWSGCQDIRVWKNTALCPEIYTSEDLLAPILDICFAAPEDKKVDISTVGLSLLMLDVTDAPDRSPAAPWPLSSLKAQLSAVIPMMEDKEALNHFPSL</sequence>
<evidence type="ECO:0000313" key="9">
    <source>
        <dbReference type="Proteomes" id="UP000028525"/>
    </source>
</evidence>
<dbReference type="PANTHER" id="PTHR39210:SF1">
    <property type="entry name" value="HEPARIN-SULFATE LYASE"/>
    <property type="match status" value="1"/>
</dbReference>
<dbReference type="STRING" id="29354.IO98_06355"/>
<comment type="subcellular location">
    <subcellularLocation>
        <location evidence="1">Periplasm</location>
    </subcellularLocation>
</comment>
<feature type="domain" description="Heparinase II/III-like C-terminal" evidence="6">
    <location>
        <begin position="455"/>
        <end position="615"/>
    </location>
</feature>
<evidence type="ECO:0000256" key="3">
    <source>
        <dbReference type="ARBA" id="ARBA00022764"/>
    </source>
</evidence>
<dbReference type="PANTHER" id="PTHR39210">
    <property type="entry name" value="HEPARIN-SULFATE LYASE"/>
    <property type="match status" value="1"/>
</dbReference>
<dbReference type="Gene3D" id="2.70.98.70">
    <property type="match status" value="1"/>
</dbReference>
<evidence type="ECO:0000259" key="6">
    <source>
        <dbReference type="Pfam" id="PF07940"/>
    </source>
</evidence>
<comment type="caution">
    <text evidence="8">The sequence shown here is derived from an EMBL/GenBank/DDBJ whole genome shotgun (WGS) entry which is preliminary data.</text>
</comment>
<feature type="region of interest" description="Disordered" evidence="5">
    <location>
        <begin position="1"/>
        <end position="22"/>
    </location>
</feature>
<dbReference type="Pfam" id="PF07940">
    <property type="entry name" value="Hepar_II_III_C"/>
    <property type="match status" value="1"/>
</dbReference>
<proteinExistence type="predicted"/>
<feature type="domain" description="Heparin-sulfate lyase N-terminal" evidence="7">
    <location>
        <begin position="33"/>
        <end position="330"/>
    </location>
</feature>
<dbReference type="RefSeq" id="WP_038279137.1">
    <property type="nucleotide sequence ID" value="NZ_JPME01000008.1"/>
</dbReference>
<protein>
    <submittedName>
        <fullName evidence="8">Uncharacterized protein</fullName>
    </submittedName>
</protein>
<keyword evidence="2" id="KW-0732">Signal</keyword>
<dbReference type="InterPro" id="IPR012480">
    <property type="entry name" value="Hepar_II_III_C"/>
</dbReference>
<dbReference type="SUPFAM" id="SSF48230">
    <property type="entry name" value="Chondroitin AC/alginate lyase"/>
    <property type="match status" value="1"/>
</dbReference>
<dbReference type="GO" id="GO:0042597">
    <property type="term" value="C:periplasmic space"/>
    <property type="evidence" value="ECO:0007669"/>
    <property type="project" value="UniProtKB-SubCell"/>
</dbReference>
<reference evidence="8 9" key="1">
    <citation type="submission" date="2014-07" db="EMBL/GenBank/DDBJ databases">
        <title>Draft genome of Clostridium celerecrescens 152B isolated from sediments associated with methane hydrate from Krishna Godavari basin.</title>
        <authorList>
            <person name="Honkalas V.S."/>
            <person name="Dabir A.P."/>
            <person name="Arora P."/>
            <person name="Dhakephalkar P.K."/>
        </authorList>
    </citation>
    <scope>NUCLEOTIDE SEQUENCE [LARGE SCALE GENOMIC DNA]</scope>
    <source>
        <strain evidence="8 9">152B</strain>
    </source>
</reference>
<evidence type="ECO:0000256" key="2">
    <source>
        <dbReference type="ARBA" id="ARBA00022729"/>
    </source>
</evidence>
<organism evidence="8 9">
    <name type="scientific">Lacrimispora celerecrescens</name>
    <dbReference type="NCBI Taxonomy" id="29354"/>
    <lineage>
        <taxon>Bacteria</taxon>
        <taxon>Bacillati</taxon>
        <taxon>Bacillota</taxon>
        <taxon>Clostridia</taxon>
        <taxon>Lachnospirales</taxon>
        <taxon>Lachnospiraceae</taxon>
        <taxon>Lacrimispora</taxon>
    </lineage>
</organism>
<keyword evidence="4" id="KW-0456">Lyase</keyword>
<gene>
    <name evidence="8" type="ORF">IO98_06355</name>
</gene>
<dbReference type="Proteomes" id="UP000028525">
    <property type="component" value="Unassembled WGS sequence"/>
</dbReference>
<dbReference type="AlphaFoldDB" id="A0A084JPV9"/>